<keyword evidence="2" id="KW-0238">DNA-binding</keyword>
<keyword evidence="7" id="KW-1185">Reference proteome</keyword>
<dbReference type="EMBL" id="WTUZ01000022">
    <property type="protein sequence ID" value="MZQ84906.1"/>
    <property type="molecule type" value="Genomic_DNA"/>
</dbReference>
<dbReference type="SMART" id="SM00342">
    <property type="entry name" value="HTH_ARAC"/>
    <property type="match status" value="1"/>
</dbReference>
<organism evidence="6 7">
    <name type="scientific">Paenibacillus silvestris</name>
    <dbReference type="NCBI Taxonomy" id="2606219"/>
    <lineage>
        <taxon>Bacteria</taxon>
        <taxon>Bacillati</taxon>
        <taxon>Bacillota</taxon>
        <taxon>Bacilli</taxon>
        <taxon>Bacillales</taxon>
        <taxon>Paenibacillaceae</taxon>
        <taxon>Paenibacillus</taxon>
    </lineage>
</organism>
<dbReference type="PROSITE" id="PS00041">
    <property type="entry name" value="HTH_ARAC_FAMILY_1"/>
    <property type="match status" value="1"/>
</dbReference>
<dbReference type="InterPro" id="IPR018060">
    <property type="entry name" value="HTH_AraC"/>
</dbReference>
<feature type="domain" description="HTH araC/xylS-type" evidence="5">
    <location>
        <begin position="662"/>
        <end position="761"/>
    </location>
</feature>
<evidence type="ECO:0000313" key="7">
    <source>
        <dbReference type="Proteomes" id="UP000481087"/>
    </source>
</evidence>
<dbReference type="InterPro" id="IPR018062">
    <property type="entry name" value="HTH_AraC-typ_CS"/>
</dbReference>
<proteinExistence type="predicted"/>
<dbReference type="PANTHER" id="PTHR43280:SF10">
    <property type="entry name" value="REGULATORY PROTEIN POCR"/>
    <property type="match status" value="1"/>
</dbReference>
<protein>
    <submittedName>
        <fullName evidence="6">Helix-turn-helix domain-containing protein</fullName>
    </submittedName>
</protein>
<keyword evidence="4" id="KW-0472">Membrane</keyword>
<comment type="caution">
    <text evidence="6">The sequence shown here is derived from an EMBL/GenBank/DDBJ whole genome shotgun (WGS) entry which is preliminary data.</text>
</comment>
<feature type="transmembrane region" description="Helical" evidence="4">
    <location>
        <begin position="325"/>
        <end position="343"/>
    </location>
</feature>
<keyword evidence="3" id="KW-0804">Transcription</keyword>
<dbReference type="Pfam" id="PF12833">
    <property type="entry name" value="HTH_18"/>
    <property type="match status" value="1"/>
</dbReference>
<dbReference type="PANTHER" id="PTHR43280">
    <property type="entry name" value="ARAC-FAMILY TRANSCRIPTIONAL REGULATOR"/>
    <property type="match status" value="1"/>
</dbReference>
<dbReference type="InterPro" id="IPR009057">
    <property type="entry name" value="Homeodomain-like_sf"/>
</dbReference>
<dbReference type="Gene3D" id="1.10.10.60">
    <property type="entry name" value="Homeodomain-like"/>
    <property type="match status" value="2"/>
</dbReference>
<keyword evidence="1" id="KW-0805">Transcription regulation</keyword>
<dbReference type="GO" id="GO:0003700">
    <property type="term" value="F:DNA-binding transcription factor activity"/>
    <property type="evidence" value="ECO:0007669"/>
    <property type="project" value="InterPro"/>
</dbReference>
<sequence length="773" mass="87816">MVLLLEITDPKSVWGGAPVNVNFSGDNRKLYIKLLLTTILCTVLTLLVSSTIYFVNYRNINLNQVYQTDLENLTQTSREVISMTESAQSLTFQLYRNGNISKLMFYENPDIYDTTAAMRELNNYLNSMPYIASIYVYNPKANYVYIASDSGQNGLMTKEELVDKDILNVLDHFQEFKPFVPIPRTYLKSASSTQKSNVYTYLCYDAIGNNNALNSAIIVNITTDWINKDIGKQHTNSTNSSFIIDNKGRTLSGDLPNHAEALTAESTITKQIMSSKSSGYFIDTVGGKKSLISFTAPDSLEWRYIRITPYQTITEKINKIRTTTIYIGASILVAGLLVSWLLSRKLYVPIDRMVTKMKSLESDKRNSLFTLKQDVLRKLIQGHEPITVKMMREKRSELGILFDFQSDYRLILLRIDGFQPFVQNHQDDLHVYKYAIMNISSEIASQAYQVETVDIGNDSTVLLINARSVPFDGDQSMFLALLKQIQKAVAELLKISLSVTYSPPSSQPQDLVSLYRRVVDASEHRVFLGPGSLIASLDHQYPETDDYLFTVEKEKKLIDALMAGKIAEAKKLYSVIIEETRPYPISVFQATLSRLTITLNGVLHTILKNNSLDTSMSIQLSRNALAKLETIEAIEVVVFELFDEMKKRLDDKRSMKQDDLIRKINDMIEQHCGNPNLCLNWIADEMDMSPIYLSRVYKQNTMNAVVDVINTMRMERAKDLLKHSDLPIADIAERIGYTNSSYFYRMFKKNFGLTPTDYRKTGLEPGNGNQAST</sequence>
<accession>A0A6L8V5N7</accession>
<reference evidence="6 7" key="1">
    <citation type="submission" date="2019-12" db="EMBL/GenBank/DDBJ databases">
        <title>Paenibacillus sp. nov. sp. isolated from soil.</title>
        <authorList>
            <person name="Kim J."/>
            <person name="Jeong S.E."/>
            <person name="Jung H.S."/>
            <person name="Jeon C.O."/>
        </authorList>
    </citation>
    <scope>NUCLEOTIDE SEQUENCE [LARGE SCALE GENOMIC DNA]</scope>
    <source>
        <strain evidence="6 7">5J-6</strain>
    </source>
</reference>
<feature type="transmembrane region" description="Helical" evidence="4">
    <location>
        <begin position="30"/>
        <end position="55"/>
    </location>
</feature>
<dbReference type="GO" id="GO:0043565">
    <property type="term" value="F:sequence-specific DNA binding"/>
    <property type="evidence" value="ECO:0007669"/>
    <property type="project" value="InterPro"/>
</dbReference>
<keyword evidence="4" id="KW-1133">Transmembrane helix</keyword>
<gene>
    <name evidence="6" type="ORF">GQF01_22605</name>
</gene>
<dbReference type="Proteomes" id="UP000481087">
    <property type="component" value="Unassembled WGS sequence"/>
</dbReference>
<dbReference type="InterPro" id="IPR020449">
    <property type="entry name" value="Tscrpt_reg_AraC-type_HTH"/>
</dbReference>
<dbReference type="PROSITE" id="PS01124">
    <property type="entry name" value="HTH_ARAC_FAMILY_2"/>
    <property type="match status" value="1"/>
</dbReference>
<dbReference type="Gene3D" id="3.30.450.20">
    <property type="entry name" value="PAS domain"/>
    <property type="match status" value="1"/>
</dbReference>
<evidence type="ECO:0000259" key="5">
    <source>
        <dbReference type="PROSITE" id="PS01124"/>
    </source>
</evidence>
<name>A0A6L8V5N7_9BACL</name>
<keyword evidence="4" id="KW-0812">Transmembrane</keyword>
<dbReference type="AlphaFoldDB" id="A0A6L8V5N7"/>
<evidence type="ECO:0000313" key="6">
    <source>
        <dbReference type="EMBL" id="MZQ84906.1"/>
    </source>
</evidence>
<dbReference type="SUPFAM" id="SSF46689">
    <property type="entry name" value="Homeodomain-like"/>
    <property type="match status" value="1"/>
</dbReference>
<evidence type="ECO:0000256" key="4">
    <source>
        <dbReference type="SAM" id="Phobius"/>
    </source>
</evidence>
<dbReference type="PRINTS" id="PR00032">
    <property type="entry name" value="HTHARAC"/>
</dbReference>
<evidence type="ECO:0000256" key="2">
    <source>
        <dbReference type="ARBA" id="ARBA00023125"/>
    </source>
</evidence>
<evidence type="ECO:0000256" key="1">
    <source>
        <dbReference type="ARBA" id="ARBA00023015"/>
    </source>
</evidence>
<evidence type="ECO:0000256" key="3">
    <source>
        <dbReference type="ARBA" id="ARBA00023163"/>
    </source>
</evidence>